<dbReference type="SUPFAM" id="SSF53300">
    <property type="entry name" value="vWA-like"/>
    <property type="match status" value="1"/>
</dbReference>
<feature type="domain" description="Copine C-terminal" evidence="1">
    <location>
        <begin position="64"/>
        <end position="259"/>
    </location>
</feature>
<dbReference type="Proteomes" id="UP000018208">
    <property type="component" value="Unassembled WGS sequence"/>
</dbReference>
<dbReference type="InterPro" id="IPR010734">
    <property type="entry name" value="Copine_C"/>
</dbReference>
<gene>
    <name evidence="2" type="ORF">SS50377_13553</name>
    <name evidence="3" type="ORF">SS50377_23793</name>
</gene>
<accession>V6LS04</accession>
<evidence type="ECO:0000313" key="2">
    <source>
        <dbReference type="EMBL" id="EST46471.1"/>
    </source>
</evidence>
<reference evidence="3" key="2">
    <citation type="submission" date="2020-12" db="EMBL/GenBank/DDBJ databases">
        <title>New Spironucleus salmonicida genome in near-complete chromosomes.</title>
        <authorList>
            <person name="Xu F."/>
            <person name="Kurt Z."/>
            <person name="Jimenez-Gonzalez A."/>
            <person name="Astvaldsson A."/>
            <person name="Andersson J.O."/>
            <person name="Svard S.G."/>
        </authorList>
    </citation>
    <scope>NUCLEOTIDE SEQUENCE</scope>
    <source>
        <strain evidence="3">ATCC 50377</strain>
    </source>
</reference>
<dbReference type="GO" id="GO:0004842">
    <property type="term" value="F:ubiquitin-protein transferase activity"/>
    <property type="evidence" value="ECO:0007669"/>
    <property type="project" value="TreeGrafter"/>
</dbReference>
<dbReference type="EMBL" id="KI546074">
    <property type="protein sequence ID" value="EST46471.1"/>
    <property type="molecule type" value="Genomic_DNA"/>
</dbReference>
<dbReference type="AlphaFoldDB" id="V6LS04"/>
<dbReference type="GO" id="GO:0016567">
    <property type="term" value="P:protein ubiquitination"/>
    <property type="evidence" value="ECO:0007669"/>
    <property type="project" value="TreeGrafter"/>
</dbReference>
<dbReference type="GO" id="GO:0005634">
    <property type="term" value="C:nucleus"/>
    <property type="evidence" value="ECO:0007669"/>
    <property type="project" value="TreeGrafter"/>
</dbReference>
<evidence type="ECO:0000259" key="1">
    <source>
        <dbReference type="Pfam" id="PF07002"/>
    </source>
</evidence>
<reference evidence="2 3" key="1">
    <citation type="journal article" date="2014" name="PLoS Genet.">
        <title>The Genome of Spironucleus salmonicida Highlights a Fish Pathogen Adapted to Fluctuating Environments.</title>
        <authorList>
            <person name="Xu F."/>
            <person name="Jerlstrom-Hultqvist J."/>
            <person name="Einarsson E."/>
            <person name="Astvaldsson A."/>
            <person name="Svard S.G."/>
            <person name="Andersson J.O."/>
        </authorList>
    </citation>
    <scope>NUCLEOTIDE SEQUENCE</scope>
    <source>
        <strain evidence="3">ATCC 50377</strain>
    </source>
</reference>
<dbReference type="VEuPathDB" id="GiardiaDB:SS50377_23793"/>
<sequence>MSCCGKPKQAIYEDEPIIGDHFKTFTQIKEYLYQTGVKQYDVVFYLDFSRSNLLNQETTLLHTDSQTNPYYMALEAVALAAAQLDSDQKFLAYRYGCTESKHLRIVPLYQDQVQYEGIDALLCAYKQACRDVTFSGPVQLSKCFENSIEFSKQNPGKHIVSVLITNSQSQSEIKDINALKQASMYPISFCCFGVGRKNLQTLELYDDLKGRNVDNFQFVDFDKIKKKVVRLSVSEAKLIDFIGCQIFMEIPFQAKQMHSKDYYNLDRTVIFTEYSAIVTSNHETQEIPLKFEHLDMLE</sequence>
<dbReference type="InterPro" id="IPR036465">
    <property type="entry name" value="vWFA_dom_sf"/>
</dbReference>
<proteinExistence type="predicted"/>
<dbReference type="PANTHER" id="PTHR45751:SF11">
    <property type="entry name" value="COPINE FAMILY PROTEIN 2"/>
    <property type="match status" value="1"/>
</dbReference>
<keyword evidence="4" id="KW-1185">Reference proteome</keyword>
<dbReference type="InterPro" id="IPR052079">
    <property type="entry name" value="E3_ligase/Copine_domain"/>
</dbReference>
<dbReference type="OrthoDB" id="5855668at2759"/>
<evidence type="ECO:0000313" key="3">
    <source>
        <dbReference type="EMBL" id="KAH0573858.1"/>
    </source>
</evidence>
<evidence type="ECO:0000313" key="4">
    <source>
        <dbReference type="Proteomes" id="UP000018208"/>
    </source>
</evidence>
<dbReference type="EMBL" id="AUWU02000004">
    <property type="protein sequence ID" value="KAH0573858.1"/>
    <property type="molecule type" value="Genomic_DNA"/>
</dbReference>
<dbReference type="PANTHER" id="PTHR45751">
    <property type="entry name" value="COPINE FAMILY PROTEIN 1"/>
    <property type="match status" value="1"/>
</dbReference>
<name>V6LS04_9EUKA</name>
<organism evidence="2">
    <name type="scientific">Spironucleus salmonicida</name>
    <dbReference type="NCBI Taxonomy" id="348837"/>
    <lineage>
        <taxon>Eukaryota</taxon>
        <taxon>Metamonada</taxon>
        <taxon>Diplomonadida</taxon>
        <taxon>Hexamitidae</taxon>
        <taxon>Hexamitinae</taxon>
        <taxon>Spironucleus</taxon>
    </lineage>
</organism>
<protein>
    <submittedName>
        <fullName evidence="2">Copine I</fullName>
    </submittedName>
</protein>
<dbReference type="Pfam" id="PF07002">
    <property type="entry name" value="Copine"/>
    <property type="match status" value="1"/>
</dbReference>